<dbReference type="PANTHER" id="PTHR43133:SF51">
    <property type="entry name" value="RNA POLYMERASE SIGMA FACTOR"/>
    <property type="match status" value="1"/>
</dbReference>
<gene>
    <name evidence="7" type="ORF">DSLASN_46980</name>
</gene>
<evidence type="ECO:0000256" key="1">
    <source>
        <dbReference type="ARBA" id="ARBA00010641"/>
    </source>
</evidence>
<protein>
    <submittedName>
        <fullName evidence="7">RNA polymerase subunit sigma-24</fullName>
    </submittedName>
</protein>
<organism evidence="7 8">
    <name type="scientific">Desulfoluna limicola</name>
    <dbReference type="NCBI Taxonomy" id="2810562"/>
    <lineage>
        <taxon>Bacteria</taxon>
        <taxon>Pseudomonadati</taxon>
        <taxon>Thermodesulfobacteriota</taxon>
        <taxon>Desulfobacteria</taxon>
        <taxon>Desulfobacterales</taxon>
        <taxon>Desulfolunaceae</taxon>
        <taxon>Desulfoluna</taxon>
    </lineage>
</organism>
<dbReference type="Pfam" id="PF08281">
    <property type="entry name" value="Sigma70_r4_2"/>
    <property type="match status" value="1"/>
</dbReference>
<evidence type="ECO:0000313" key="8">
    <source>
        <dbReference type="Proteomes" id="UP001320148"/>
    </source>
</evidence>
<dbReference type="RefSeq" id="WP_236890422.1">
    <property type="nucleotide sequence ID" value="NZ_AP024488.1"/>
</dbReference>
<dbReference type="Gene3D" id="1.10.10.10">
    <property type="entry name" value="Winged helix-like DNA-binding domain superfamily/Winged helix DNA-binding domain"/>
    <property type="match status" value="1"/>
</dbReference>
<evidence type="ECO:0000259" key="6">
    <source>
        <dbReference type="Pfam" id="PF08281"/>
    </source>
</evidence>
<feature type="domain" description="RNA polymerase sigma-70 region 2" evidence="5">
    <location>
        <begin position="33"/>
        <end position="98"/>
    </location>
</feature>
<dbReference type="InterPro" id="IPR013324">
    <property type="entry name" value="RNA_pol_sigma_r3/r4-like"/>
</dbReference>
<sequence length="209" mass="24530">MQIKPTQRPKVTDDDTALITAIQNGDGERFEELVTRYEGNLYNFGIRICKDISDAEDLVQETFINIFRYLKDFRQETKFKNWMYRIATGVCHRMRRRSKYAPDRELSLDEFLPKDHAEIDTELPVWAAMPINHVLNRELGDHLKASVKELPPQYRLVLVLRDMEGFSTDETAEILGITPANVKVRLHRARLFLRDELKGYFHDNQPHTP</sequence>
<dbReference type="InterPro" id="IPR007627">
    <property type="entry name" value="RNA_pol_sigma70_r2"/>
</dbReference>
<evidence type="ECO:0000256" key="2">
    <source>
        <dbReference type="ARBA" id="ARBA00023015"/>
    </source>
</evidence>
<dbReference type="InterPro" id="IPR036388">
    <property type="entry name" value="WH-like_DNA-bd_sf"/>
</dbReference>
<dbReference type="InterPro" id="IPR013325">
    <property type="entry name" value="RNA_pol_sigma_r2"/>
</dbReference>
<name>A0ABN6FBB4_9BACT</name>
<dbReference type="Proteomes" id="UP001320148">
    <property type="component" value="Chromosome"/>
</dbReference>
<dbReference type="NCBIfam" id="TIGR02937">
    <property type="entry name" value="sigma70-ECF"/>
    <property type="match status" value="1"/>
</dbReference>
<dbReference type="InterPro" id="IPR013249">
    <property type="entry name" value="RNA_pol_sigma70_r4_t2"/>
</dbReference>
<dbReference type="InterPro" id="IPR039425">
    <property type="entry name" value="RNA_pol_sigma-70-like"/>
</dbReference>
<evidence type="ECO:0000256" key="4">
    <source>
        <dbReference type="ARBA" id="ARBA00023163"/>
    </source>
</evidence>
<keyword evidence="8" id="KW-1185">Reference proteome</keyword>
<dbReference type="Gene3D" id="1.10.1740.10">
    <property type="match status" value="1"/>
</dbReference>
<keyword evidence="3" id="KW-0731">Sigma factor</keyword>
<keyword evidence="4" id="KW-0804">Transcription</keyword>
<accession>A0ABN6FBB4</accession>
<dbReference type="InterPro" id="IPR014284">
    <property type="entry name" value="RNA_pol_sigma-70_dom"/>
</dbReference>
<evidence type="ECO:0000259" key="5">
    <source>
        <dbReference type="Pfam" id="PF04542"/>
    </source>
</evidence>
<dbReference type="SUPFAM" id="SSF88659">
    <property type="entry name" value="Sigma3 and sigma4 domains of RNA polymerase sigma factors"/>
    <property type="match status" value="1"/>
</dbReference>
<dbReference type="SUPFAM" id="SSF88946">
    <property type="entry name" value="Sigma2 domain of RNA polymerase sigma factors"/>
    <property type="match status" value="1"/>
</dbReference>
<feature type="domain" description="RNA polymerase sigma factor 70 region 4 type 2" evidence="6">
    <location>
        <begin position="147"/>
        <end position="193"/>
    </location>
</feature>
<reference evidence="7 8" key="1">
    <citation type="submission" date="2021-02" db="EMBL/GenBank/DDBJ databases">
        <title>Complete genome of Desulfoluna sp. strain ASN36.</title>
        <authorList>
            <person name="Takahashi A."/>
            <person name="Kojima H."/>
            <person name="Fukui M."/>
        </authorList>
    </citation>
    <scope>NUCLEOTIDE SEQUENCE [LARGE SCALE GENOMIC DNA]</scope>
    <source>
        <strain evidence="7 8">ASN36</strain>
    </source>
</reference>
<evidence type="ECO:0000313" key="7">
    <source>
        <dbReference type="EMBL" id="BCS99066.1"/>
    </source>
</evidence>
<evidence type="ECO:0000256" key="3">
    <source>
        <dbReference type="ARBA" id="ARBA00023082"/>
    </source>
</evidence>
<proteinExistence type="inferred from homology"/>
<dbReference type="EMBL" id="AP024488">
    <property type="protein sequence ID" value="BCS99066.1"/>
    <property type="molecule type" value="Genomic_DNA"/>
</dbReference>
<comment type="similarity">
    <text evidence="1">Belongs to the sigma-70 factor family. ECF subfamily.</text>
</comment>
<dbReference type="CDD" id="cd06171">
    <property type="entry name" value="Sigma70_r4"/>
    <property type="match status" value="1"/>
</dbReference>
<keyword evidence="2" id="KW-0805">Transcription regulation</keyword>
<dbReference type="Pfam" id="PF04542">
    <property type="entry name" value="Sigma70_r2"/>
    <property type="match status" value="1"/>
</dbReference>
<dbReference type="PANTHER" id="PTHR43133">
    <property type="entry name" value="RNA POLYMERASE ECF-TYPE SIGMA FACTO"/>
    <property type="match status" value="1"/>
</dbReference>